<dbReference type="Proteomes" id="UP000244896">
    <property type="component" value="Chromosome"/>
</dbReference>
<dbReference type="InterPro" id="IPR018060">
    <property type="entry name" value="HTH_AraC"/>
</dbReference>
<organism evidence="5 6">
    <name type="scientific">Ereboglobus luteus</name>
    <dbReference type="NCBI Taxonomy" id="1796921"/>
    <lineage>
        <taxon>Bacteria</taxon>
        <taxon>Pseudomonadati</taxon>
        <taxon>Verrucomicrobiota</taxon>
        <taxon>Opitutia</taxon>
        <taxon>Opitutales</taxon>
        <taxon>Opitutaceae</taxon>
        <taxon>Ereboglobus</taxon>
    </lineage>
</organism>
<dbReference type="PANTHER" id="PTHR43280:SF31">
    <property type="entry name" value="TRANSCRIPTIONAL REGULATORY PROTEIN"/>
    <property type="match status" value="1"/>
</dbReference>
<dbReference type="SUPFAM" id="SSF46689">
    <property type="entry name" value="Homeodomain-like"/>
    <property type="match status" value="2"/>
</dbReference>
<evidence type="ECO:0000256" key="2">
    <source>
        <dbReference type="ARBA" id="ARBA00023125"/>
    </source>
</evidence>
<dbReference type="InterPro" id="IPR009057">
    <property type="entry name" value="Homeodomain-like_sf"/>
</dbReference>
<dbReference type="PROSITE" id="PS00041">
    <property type="entry name" value="HTH_ARAC_FAMILY_1"/>
    <property type="match status" value="1"/>
</dbReference>
<keyword evidence="6" id="KW-1185">Reference proteome</keyword>
<dbReference type="SUPFAM" id="SSF51215">
    <property type="entry name" value="Regulatory protein AraC"/>
    <property type="match status" value="1"/>
</dbReference>
<keyword evidence="1" id="KW-0805">Transcription regulation</keyword>
<accession>A0A2U8E5I5</accession>
<dbReference type="Gene3D" id="2.60.120.10">
    <property type="entry name" value="Jelly Rolls"/>
    <property type="match status" value="1"/>
</dbReference>
<dbReference type="InterPro" id="IPR014710">
    <property type="entry name" value="RmlC-like_jellyroll"/>
</dbReference>
<dbReference type="InterPro" id="IPR018062">
    <property type="entry name" value="HTH_AraC-typ_CS"/>
</dbReference>
<protein>
    <recommendedName>
        <fullName evidence="4">HTH araC/xylS-type domain-containing protein</fullName>
    </recommendedName>
</protein>
<dbReference type="KEGG" id="elut:CKA38_13165"/>
<keyword evidence="3" id="KW-0804">Transcription</keyword>
<reference evidence="5 6" key="1">
    <citation type="journal article" date="2018" name="Syst. Appl. Microbiol.">
        <title>Ereboglobus luteus gen. nov. sp. nov. from cockroach guts, and new insights into the oxygen relationship of the genera Opitutus and Didymococcus (Verrucomicrobia: Opitutaceae).</title>
        <authorList>
            <person name="Tegtmeier D."/>
            <person name="Belitz A."/>
            <person name="Radek R."/>
            <person name="Heimerl T."/>
            <person name="Brune A."/>
        </authorList>
    </citation>
    <scope>NUCLEOTIDE SEQUENCE [LARGE SCALE GENOMIC DNA]</scope>
    <source>
        <strain evidence="5 6">Ho45</strain>
    </source>
</reference>
<gene>
    <name evidence="5" type="ORF">CKA38_13165</name>
</gene>
<proteinExistence type="predicted"/>
<evidence type="ECO:0000313" key="6">
    <source>
        <dbReference type="Proteomes" id="UP000244896"/>
    </source>
</evidence>
<dbReference type="GO" id="GO:0043565">
    <property type="term" value="F:sequence-specific DNA binding"/>
    <property type="evidence" value="ECO:0007669"/>
    <property type="project" value="InterPro"/>
</dbReference>
<evidence type="ECO:0000256" key="1">
    <source>
        <dbReference type="ARBA" id="ARBA00023015"/>
    </source>
</evidence>
<evidence type="ECO:0000313" key="5">
    <source>
        <dbReference type="EMBL" id="AWI10080.1"/>
    </source>
</evidence>
<dbReference type="Pfam" id="PF12833">
    <property type="entry name" value="HTH_18"/>
    <property type="match status" value="1"/>
</dbReference>
<dbReference type="OrthoDB" id="191145at2"/>
<dbReference type="SMART" id="SM00342">
    <property type="entry name" value="HTH_ARAC"/>
    <property type="match status" value="1"/>
</dbReference>
<dbReference type="PANTHER" id="PTHR43280">
    <property type="entry name" value="ARAC-FAMILY TRANSCRIPTIONAL REGULATOR"/>
    <property type="match status" value="1"/>
</dbReference>
<evidence type="ECO:0000259" key="4">
    <source>
        <dbReference type="PROSITE" id="PS01124"/>
    </source>
</evidence>
<dbReference type="AlphaFoldDB" id="A0A2U8E5I5"/>
<evidence type="ECO:0000256" key="3">
    <source>
        <dbReference type="ARBA" id="ARBA00023163"/>
    </source>
</evidence>
<sequence>MPRRSPIEKSGARANDQVSLKAACDRIGKSLTRLVNPADLFSGAKLEDAAVADNIIIFKRTSPDMLRPRGVTHNYHHRYELVVPLQKTGRIHVDGVPYQLTPGMACLIFPHQFHHYLDIEKGPMKWVFVTFEMKSAATLQLLRNSPRKLGACEIEDLDALIKEYVSPPSGPGRGLNLVFKVSSFLQRLAKCREADCVIRNDGEESDTRGAILEKINAYVRSHLGESVSISDLAAHTGYSISYLRAIFRKNLGVSLGSYMRESRLLIAASMLGDPERGSIEEISRACGFESIFAFSRAFKNAMGMSPRAYGKFVRTTSRE</sequence>
<dbReference type="Gene3D" id="1.10.10.60">
    <property type="entry name" value="Homeodomain-like"/>
    <property type="match status" value="2"/>
</dbReference>
<keyword evidence="2" id="KW-0238">DNA-binding</keyword>
<feature type="domain" description="HTH araC/xylS-type" evidence="4">
    <location>
        <begin position="213"/>
        <end position="312"/>
    </location>
</feature>
<dbReference type="GO" id="GO:0003700">
    <property type="term" value="F:DNA-binding transcription factor activity"/>
    <property type="evidence" value="ECO:0007669"/>
    <property type="project" value="InterPro"/>
</dbReference>
<dbReference type="PROSITE" id="PS01124">
    <property type="entry name" value="HTH_ARAC_FAMILY_2"/>
    <property type="match status" value="1"/>
</dbReference>
<name>A0A2U8E5I5_9BACT</name>
<dbReference type="InterPro" id="IPR037923">
    <property type="entry name" value="HTH-like"/>
</dbReference>
<dbReference type="EMBL" id="CP023004">
    <property type="protein sequence ID" value="AWI10080.1"/>
    <property type="molecule type" value="Genomic_DNA"/>
</dbReference>
<dbReference type="RefSeq" id="WP_108825893.1">
    <property type="nucleotide sequence ID" value="NZ_CP023004.1"/>
</dbReference>